<comment type="caution">
    <text evidence="1">The sequence shown here is derived from an EMBL/GenBank/DDBJ whole genome shotgun (WGS) entry which is preliminary data.</text>
</comment>
<dbReference type="AlphaFoldDB" id="A0A6L9MGW0"/>
<gene>
    <name evidence="1" type="ORF">GTW51_10155</name>
</gene>
<sequence>MKIDLHGIRAAAVVHRAKTIDQVASLRAAEASDVSGSKTMGLPLGDKHWHPRYRAELRLRASEALISALDEVLT</sequence>
<organism evidence="1 2">
    <name type="scientific">Aurantimonas aggregata</name>
    <dbReference type="NCBI Taxonomy" id="2047720"/>
    <lineage>
        <taxon>Bacteria</taxon>
        <taxon>Pseudomonadati</taxon>
        <taxon>Pseudomonadota</taxon>
        <taxon>Alphaproteobacteria</taxon>
        <taxon>Hyphomicrobiales</taxon>
        <taxon>Aurantimonadaceae</taxon>
        <taxon>Aurantimonas</taxon>
    </lineage>
</organism>
<accession>A0A6L9MGW0</accession>
<keyword evidence="2" id="KW-1185">Reference proteome</keyword>
<proteinExistence type="predicted"/>
<reference evidence="1 2" key="1">
    <citation type="submission" date="2020-01" db="EMBL/GenBank/DDBJ databases">
        <title>Genomes of bacteria type strains.</title>
        <authorList>
            <person name="Chen J."/>
            <person name="Zhu S."/>
            <person name="Chen J."/>
        </authorList>
    </citation>
    <scope>NUCLEOTIDE SEQUENCE [LARGE SCALE GENOMIC DNA]</scope>
    <source>
        <strain evidence="1 2">KCTC 52919</strain>
    </source>
</reference>
<name>A0A6L9MGW0_9HYPH</name>
<dbReference type="Proteomes" id="UP000476332">
    <property type="component" value="Unassembled WGS sequence"/>
</dbReference>
<evidence type="ECO:0000313" key="2">
    <source>
        <dbReference type="Proteomes" id="UP000476332"/>
    </source>
</evidence>
<dbReference type="RefSeq" id="WP_163043821.1">
    <property type="nucleotide sequence ID" value="NZ_JAAAMJ010000006.1"/>
</dbReference>
<evidence type="ECO:0000313" key="1">
    <source>
        <dbReference type="EMBL" id="NDV87064.1"/>
    </source>
</evidence>
<dbReference type="EMBL" id="JAAAMJ010000006">
    <property type="protein sequence ID" value="NDV87064.1"/>
    <property type="molecule type" value="Genomic_DNA"/>
</dbReference>
<protein>
    <submittedName>
        <fullName evidence="1">Uncharacterized protein</fullName>
    </submittedName>
</protein>